<keyword evidence="3" id="KW-1185">Reference proteome</keyword>
<evidence type="ECO:0008006" key="4">
    <source>
        <dbReference type="Google" id="ProtNLM"/>
    </source>
</evidence>
<feature type="transmembrane region" description="Helical" evidence="1">
    <location>
        <begin position="81"/>
        <end position="102"/>
    </location>
</feature>
<feature type="transmembrane region" description="Helical" evidence="1">
    <location>
        <begin position="48"/>
        <end position="69"/>
    </location>
</feature>
<organism evidence="2 3">
    <name type="scientific">Sporothrix curviconia</name>
    <dbReference type="NCBI Taxonomy" id="1260050"/>
    <lineage>
        <taxon>Eukaryota</taxon>
        <taxon>Fungi</taxon>
        <taxon>Dikarya</taxon>
        <taxon>Ascomycota</taxon>
        <taxon>Pezizomycotina</taxon>
        <taxon>Sordariomycetes</taxon>
        <taxon>Sordariomycetidae</taxon>
        <taxon>Ophiostomatales</taxon>
        <taxon>Ophiostomataceae</taxon>
        <taxon>Sporothrix</taxon>
    </lineage>
</organism>
<dbReference type="Proteomes" id="UP001642405">
    <property type="component" value="Unassembled WGS sequence"/>
</dbReference>
<evidence type="ECO:0000256" key="1">
    <source>
        <dbReference type="SAM" id="Phobius"/>
    </source>
</evidence>
<dbReference type="EMBL" id="CAWUHB010000024">
    <property type="protein sequence ID" value="CAK7222174.1"/>
    <property type="molecule type" value="Genomic_DNA"/>
</dbReference>
<keyword evidence="1" id="KW-0472">Membrane</keyword>
<comment type="caution">
    <text evidence="2">The sequence shown here is derived from an EMBL/GenBank/DDBJ whole genome shotgun (WGS) entry which is preliminary data.</text>
</comment>
<gene>
    <name evidence="2" type="ORF">SCUCBS95973_004751</name>
</gene>
<evidence type="ECO:0000313" key="2">
    <source>
        <dbReference type="EMBL" id="CAK7222174.1"/>
    </source>
</evidence>
<feature type="transmembrane region" description="Helical" evidence="1">
    <location>
        <begin position="152"/>
        <end position="172"/>
    </location>
</feature>
<evidence type="ECO:0000313" key="3">
    <source>
        <dbReference type="Proteomes" id="UP001642405"/>
    </source>
</evidence>
<accession>A0ABP0BR83</accession>
<sequence>MPSRARVTRGCESALIAIRVVSLALELATLGVLTYLSVVFWYDHATNPIAYIGTTVALLTDAAELWTLATINRPNWLQARLAWIALGDVTSAVLLFFSWIWLITRGMFWSCLVDSDDNGTSSNSNSNRNSNGNSATYSNCDMPYPDDDLQRLSWVLPFVLAAFHLIVVMVYCSGLQRHVQPGTT</sequence>
<proteinExistence type="predicted"/>
<protein>
    <recommendedName>
        <fullName evidence="4">MARVEL domain-containing protein</fullName>
    </recommendedName>
</protein>
<keyword evidence="1" id="KW-1133">Transmembrane helix</keyword>
<reference evidence="2 3" key="1">
    <citation type="submission" date="2024-01" db="EMBL/GenBank/DDBJ databases">
        <authorList>
            <person name="Allen C."/>
            <person name="Tagirdzhanova G."/>
        </authorList>
    </citation>
    <scope>NUCLEOTIDE SEQUENCE [LARGE SCALE GENOMIC DNA]</scope>
</reference>
<name>A0ABP0BR83_9PEZI</name>
<keyword evidence="1" id="KW-0812">Transmembrane</keyword>
<feature type="transmembrane region" description="Helical" evidence="1">
    <location>
        <begin position="20"/>
        <end position="42"/>
    </location>
</feature>